<evidence type="ECO:0000313" key="1">
    <source>
        <dbReference type="EMBL" id="MBB5060372.1"/>
    </source>
</evidence>
<organism evidence="1 2">
    <name type="scientific">Granulicella aggregans</name>
    <dbReference type="NCBI Taxonomy" id="474949"/>
    <lineage>
        <taxon>Bacteria</taxon>
        <taxon>Pseudomonadati</taxon>
        <taxon>Acidobacteriota</taxon>
        <taxon>Terriglobia</taxon>
        <taxon>Terriglobales</taxon>
        <taxon>Acidobacteriaceae</taxon>
        <taxon>Granulicella</taxon>
    </lineage>
</organism>
<sequence>MRHLQSVVWSKGVFLTPQHLQAQDHFFEESFRFLLTSLSSCSWGLSVLAFDLAGLNDGRLQITDMQGLFPDGLAFDTTAIDLPPGSRMLDECFTVEQKSCMFYLAVPQHRHGGINVALKGGNGSGARFRSEIRMMRDESGSGIEKPVALARKNFEILAEGEDLEGMVTLPVARVVRTEAGTFAFDQDFIPPMLNVHANERLRGVLRGLVEVISSRSAQLAGSRRQRNQSLADFSASDVARFWLLYTMNTNLPVLLELFRAPYVHPETLYARMLSLGGALTTFSHTAGPLDFPRYEHKAMGECFLKLGSQILALLDTVIPTRFIALPLRRATDSVYIAEIEKDEYLSGAAYVAIAADISSAELIERTPALVKVCSATHLETLIRQALPGVPLTHMAAPPQAIPVKLNYQYFSLDRSGAAWETILRSRNFGMYVPGDIANASMELILVPAEASASRAG</sequence>
<comment type="caution">
    <text evidence="1">The sequence shown here is derived from an EMBL/GenBank/DDBJ whole genome shotgun (WGS) entry which is preliminary data.</text>
</comment>
<evidence type="ECO:0000313" key="2">
    <source>
        <dbReference type="Proteomes" id="UP000540989"/>
    </source>
</evidence>
<dbReference type="NCBIfam" id="TIGR03353">
    <property type="entry name" value="VI_chp_4"/>
    <property type="match status" value="1"/>
</dbReference>
<protein>
    <submittedName>
        <fullName evidence="1">Type VI secretion system protein ImpJ</fullName>
    </submittedName>
</protein>
<dbReference type="PANTHER" id="PTHR35566">
    <property type="entry name" value="BLR3599 PROTEIN"/>
    <property type="match status" value="1"/>
</dbReference>
<keyword evidence="2" id="KW-1185">Reference proteome</keyword>
<reference evidence="1 2" key="1">
    <citation type="submission" date="2020-08" db="EMBL/GenBank/DDBJ databases">
        <title>Genomic Encyclopedia of Type Strains, Phase IV (KMG-V): Genome sequencing to study the core and pangenomes of soil and plant-associated prokaryotes.</title>
        <authorList>
            <person name="Whitman W."/>
        </authorList>
    </citation>
    <scope>NUCLEOTIDE SEQUENCE [LARGE SCALE GENOMIC DNA]</scope>
    <source>
        <strain evidence="1 2">M8UP14</strain>
    </source>
</reference>
<dbReference type="EMBL" id="JACHIP010000012">
    <property type="protein sequence ID" value="MBB5060372.1"/>
    <property type="molecule type" value="Genomic_DNA"/>
</dbReference>
<dbReference type="RefSeq" id="WP_184222614.1">
    <property type="nucleotide sequence ID" value="NZ_JACHIP010000012.1"/>
</dbReference>
<name>A0A7W7ZIB3_9BACT</name>
<dbReference type="Proteomes" id="UP000540989">
    <property type="component" value="Unassembled WGS sequence"/>
</dbReference>
<proteinExistence type="predicted"/>
<gene>
    <name evidence="1" type="ORF">HDF16_005108</name>
</gene>
<dbReference type="AlphaFoldDB" id="A0A7W7ZIB3"/>
<dbReference type="PANTHER" id="PTHR35566:SF1">
    <property type="entry name" value="TYPE VI SECRETION SYSTEM BASEPLATE COMPONENT TSSK1"/>
    <property type="match status" value="1"/>
</dbReference>
<accession>A0A7W7ZIB3</accession>
<dbReference type="Pfam" id="PF05936">
    <property type="entry name" value="T6SS_VasE"/>
    <property type="match status" value="1"/>
</dbReference>
<dbReference type="InterPro" id="IPR010263">
    <property type="entry name" value="T6SS_TssK"/>
</dbReference>